<dbReference type="InterPro" id="IPR001763">
    <property type="entry name" value="Rhodanese-like_dom"/>
</dbReference>
<protein>
    <submittedName>
        <fullName evidence="4">Thiosulfate sulfurtransferase</fullName>
    </submittedName>
</protein>
<evidence type="ECO:0000313" key="5">
    <source>
        <dbReference type="Proteomes" id="UP001150904"/>
    </source>
</evidence>
<dbReference type="PANTHER" id="PTHR11364:SF27">
    <property type="entry name" value="SULFURTRANSFERASE"/>
    <property type="match status" value="1"/>
</dbReference>
<dbReference type="GeneID" id="83176352"/>
<dbReference type="SMART" id="SM00450">
    <property type="entry name" value="RHOD"/>
    <property type="match status" value="2"/>
</dbReference>
<sequence length="297" mass="32670">MKLPSPFPSLFVSPSDLHRALSNPPRNVRIIPVAAGNTLSLPSYESRHVPGSVFFNMDLIRDTTSQYPMMLPTSSQFAKYMTELEIRSDDILVVYDTFETGLHSSPRVAWMCHHFGHKAAHVLNNFSRYVQEGFSVSVGKLSIPPSFGPRVDYPEQQSLGSGVITFEELHDIINIHDLKGEYQIIDARPSDRFSGRNDGPSASLPSGHMPSAINVPFSSILGLDKTILPPADLQAVFTKAGVRENIPTFLSCNSGVTAAALDLALRTSGLQVKPRLYDGSWSEWAKRAVDQGMIVTE</sequence>
<keyword evidence="5" id="KW-1185">Reference proteome</keyword>
<dbReference type="GO" id="GO:0004792">
    <property type="term" value="F:thiosulfate-cyanide sulfurtransferase activity"/>
    <property type="evidence" value="ECO:0007669"/>
    <property type="project" value="TreeGrafter"/>
</dbReference>
<evidence type="ECO:0000313" key="4">
    <source>
        <dbReference type="EMBL" id="KAJ5215582.1"/>
    </source>
</evidence>
<proteinExistence type="predicted"/>
<dbReference type="Pfam" id="PF00581">
    <property type="entry name" value="Rhodanese"/>
    <property type="match status" value="1"/>
</dbReference>
<reference evidence="4" key="2">
    <citation type="journal article" date="2023" name="IMA Fungus">
        <title>Comparative genomic study of the Penicillium genus elucidates a diverse pangenome and 15 lateral gene transfer events.</title>
        <authorList>
            <person name="Petersen C."/>
            <person name="Sorensen T."/>
            <person name="Nielsen M.R."/>
            <person name="Sondergaard T.E."/>
            <person name="Sorensen J.L."/>
            <person name="Fitzpatrick D.A."/>
            <person name="Frisvad J.C."/>
            <person name="Nielsen K.L."/>
        </authorList>
    </citation>
    <scope>NUCLEOTIDE SEQUENCE</scope>
    <source>
        <strain evidence="4">IBT 15544</strain>
    </source>
</reference>
<dbReference type="GO" id="GO:0005739">
    <property type="term" value="C:mitochondrion"/>
    <property type="evidence" value="ECO:0007669"/>
    <property type="project" value="TreeGrafter"/>
</dbReference>
<dbReference type="EMBL" id="JAPQKR010000005">
    <property type="protein sequence ID" value="KAJ5215582.1"/>
    <property type="molecule type" value="Genomic_DNA"/>
</dbReference>
<keyword evidence="1" id="KW-0808">Transferase</keyword>
<dbReference type="RefSeq" id="XP_058311395.1">
    <property type="nucleotide sequence ID" value="XM_058449051.1"/>
</dbReference>
<reference evidence="4" key="1">
    <citation type="submission" date="2022-12" db="EMBL/GenBank/DDBJ databases">
        <authorList>
            <person name="Petersen C."/>
        </authorList>
    </citation>
    <scope>NUCLEOTIDE SEQUENCE</scope>
    <source>
        <strain evidence="4">IBT 15544</strain>
    </source>
</reference>
<organism evidence="4 5">
    <name type="scientific">Penicillium cinerascens</name>
    <dbReference type="NCBI Taxonomy" id="70096"/>
    <lineage>
        <taxon>Eukaryota</taxon>
        <taxon>Fungi</taxon>
        <taxon>Dikarya</taxon>
        <taxon>Ascomycota</taxon>
        <taxon>Pezizomycotina</taxon>
        <taxon>Eurotiomycetes</taxon>
        <taxon>Eurotiomycetidae</taxon>
        <taxon>Eurotiales</taxon>
        <taxon>Aspergillaceae</taxon>
        <taxon>Penicillium</taxon>
    </lineage>
</organism>
<evidence type="ECO:0000256" key="1">
    <source>
        <dbReference type="ARBA" id="ARBA00022679"/>
    </source>
</evidence>
<dbReference type="CDD" id="cd01448">
    <property type="entry name" value="TST_Repeat_1"/>
    <property type="match status" value="1"/>
</dbReference>
<feature type="domain" description="Rhodanese" evidence="3">
    <location>
        <begin position="44"/>
        <end position="138"/>
    </location>
</feature>
<gene>
    <name evidence="4" type="ORF">N7498_001989</name>
</gene>
<dbReference type="Gene3D" id="3.40.250.10">
    <property type="entry name" value="Rhodanese-like domain"/>
    <property type="match status" value="2"/>
</dbReference>
<dbReference type="PROSITE" id="PS50206">
    <property type="entry name" value="RHODANESE_3"/>
    <property type="match status" value="2"/>
</dbReference>
<dbReference type="CDD" id="cd01449">
    <property type="entry name" value="TST_Repeat_2"/>
    <property type="match status" value="1"/>
</dbReference>
<dbReference type="AlphaFoldDB" id="A0A9W9TAH1"/>
<dbReference type="SUPFAM" id="SSF52821">
    <property type="entry name" value="Rhodanese/Cell cycle control phosphatase"/>
    <property type="match status" value="2"/>
</dbReference>
<dbReference type="InterPro" id="IPR036873">
    <property type="entry name" value="Rhodanese-like_dom_sf"/>
</dbReference>
<dbReference type="PANTHER" id="PTHR11364">
    <property type="entry name" value="THIOSULFATE SULFERTANSFERASE"/>
    <property type="match status" value="1"/>
</dbReference>
<keyword evidence="2" id="KW-0677">Repeat</keyword>
<dbReference type="Proteomes" id="UP001150904">
    <property type="component" value="Unassembled WGS sequence"/>
</dbReference>
<dbReference type="OrthoDB" id="270167at2759"/>
<feature type="domain" description="Rhodanese" evidence="3">
    <location>
        <begin position="178"/>
        <end position="289"/>
    </location>
</feature>
<evidence type="ECO:0000256" key="2">
    <source>
        <dbReference type="ARBA" id="ARBA00022737"/>
    </source>
</evidence>
<dbReference type="InterPro" id="IPR045078">
    <property type="entry name" value="TST/MPST-like"/>
</dbReference>
<name>A0A9W9TAH1_9EURO</name>
<evidence type="ECO:0000259" key="3">
    <source>
        <dbReference type="PROSITE" id="PS50206"/>
    </source>
</evidence>
<accession>A0A9W9TAH1</accession>
<comment type="caution">
    <text evidence="4">The sequence shown here is derived from an EMBL/GenBank/DDBJ whole genome shotgun (WGS) entry which is preliminary data.</text>
</comment>